<evidence type="ECO:0000256" key="8">
    <source>
        <dbReference type="ARBA" id="ARBA00023157"/>
    </source>
</evidence>
<dbReference type="OMA" id="TDNFNKG"/>
<evidence type="ECO:0000256" key="4">
    <source>
        <dbReference type="ARBA" id="ARBA00022729"/>
    </source>
</evidence>
<dbReference type="PROSITE" id="PS01186">
    <property type="entry name" value="EGF_2"/>
    <property type="match status" value="1"/>
</dbReference>
<keyword evidence="7" id="KW-0106">Calcium</keyword>
<feature type="disulfide bond" evidence="9">
    <location>
        <begin position="130"/>
        <end position="139"/>
    </location>
</feature>
<reference evidence="11 13" key="2">
    <citation type="journal article" date="2013" name="Nature">
        <title>Insights into bilaterian evolution from three spiralian genomes.</title>
        <authorList>
            <person name="Simakov O."/>
            <person name="Marletaz F."/>
            <person name="Cho S.J."/>
            <person name="Edsinger-Gonzales E."/>
            <person name="Havlak P."/>
            <person name="Hellsten U."/>
            <person name="Kuo D.H."/>
            <person name="Larsson T."/>
            <person name="Lv J."/>
            <person name="Arendt D."/>
            <person name="Savage R."/>
            <person name="Osoegawa K."/>
            <person name="de Jong P."/>
            <person name="Grimwood J."/>
            <person name="Chapman J.A."/>
            <person name="Shapiro H."/>
            <person name="Aerts A."/>
            <person name="Otillar R.P."/>
            <person name="Terry A.Y."/>
            <person name="Boore J.L."/>
            <person name="Grigoriev I.V."/>
            <person name="Lindberg D.R."/>
            <person name="Seaver E.C."/>
            <person name="Weisblat D.A."/>
            <person name="Putnam N.H."/>
            <person name="Rokhsar D.S."/>
        </authorList>
    </citation>
    <scope>NUCLEOTIDE SEQUENCE</scope>
    <source>
        <strain evidence="11 13">I ESC-2004</strain>
    </source>
</reference>
<accession>R7V6B4</accession>
<dbReference type="FunCoup" id="R7V6B4">
    <property type="interactions" value="353"/>
</dbReference>
<comment type="similarity">
    <text evidence="2">Belongs to the CRELD family.</text>
</comment>
<evidence type="ECO:0000256" key="1">
    <source>
        <dbReference type="ARBA" id="ARBA00004240"/>
    </source>
</evidence>
<evidence type="ECO:0000256" key="9">
    <source>
        <dbReference type="PROSITE-ProRule" id="PRU00076"/>
    </source>
</evidence>
<dbReference type="Proteomes" id="UP000014760">
    <property type="component" value="Unassembled WGS sequence"/>
</dbReference>
<feature type="domain" description="EGF-like" evidence="10">
    <location>
        <begin position="256"/>
        <end position="295"/>
    </location>
</feature>
<proteinExistence type="inferred from homology"/>
<dbReference type="EMBL" id="KB296320">
    <property type="protein sequence ID" value="ELU11891.1"/>
    <property type="molecule type" value="Genomic_DNA"/>
</dbReference>
<dbReference type="OrthoDB" id="19903at2759"/>
<dbReference type="PROSITE" id="PS00010">
    <property type="entry name" value="ASX_HYDROXYL"/>
    <property type="match status" value="1"/>
</dbReference>
<dbReference type="PROSITE" id="PS50026">
    <property type="entry name" value="EGF_3"/>
    <property type="match status" value="2"/>
</dbReference>
<name>R7V6B4_CAPTE</name>
<dbReference type="InterPro" id="IPR006212">
    <property type="entry name" value="Furin_repeat"/>
</dbReference>
<keyword evidence="4" id="KW-0732">Signal</keyword>
<reference evidence="12" key="3">
    <citation type="submission" date="2015-06" db="UniProtKB">
        <authorList>
            <consortium name="EnsemblMetazoa"/>
        </authorList>
    </citation>
    <scope>IDENTIFICATION</scope>
</reference>
<dbReference type="SMART" id="SM00261">
    <property type="entry name" value="FU"/>
    <property type="match status" value="2"/>
</dbReference>
<reference evidence="13" key="1">
    <citation type="submission" date="2012-12" db="EMBL/GenBank/DDBJ databases">
        <authorList>
            <person name="Hellsten U."/>
            <person name="Grimwood J."/>
            <person name="Chapman J.A."/>
            <person name="Shapiro H."/>
            <person name="Aerts A."/>
            <person name="Otillar R.P."/>
            <person name="Terry A.Y."/>
            <person name="Boore J.L."/>
            <person name="Simakov O."/>
            <person name="Marletaz F."/>
            <person name="Cho S.-J."/>
            <person name="Edsinger-Gonzales E."/>
            <person name="Havlak P."/>
            <person name="Kuo D.-H."/>
            <person name="Larsson T."/>
            <person name="Lv J."/>
            <person name="Arendt D."/>
            <person name="Savage R."/>
            <person name="Osoegawa K."/>
            <person name="de Jong P."/>
            <person name="Lindberg D.R."/>
            <person name="Seaver E.C."/>
            <person name="Weisblat D.A."/>
            <person name="Putnam N.H."/>
            <person name="Grigoriev I.V."/>
            <person name="Rokhsar D.S."/>
        </authorList>
    </citation>
    <scope>NUCLEOTIDE SEQUENCE</scope>
    <source>
        <strain evidence="13">I ESC-2004</strain>
    </source>
</reference>
<evidence type="ECO:0000313" key="11">
    <source>
        <dbReference type="EMBL" id="ELU11891.1"/>
    </source>
</evidence>
<dbReference type="PROSITE" id="PS01187">
    <property type="entry name" value="EGF_CA"/>
    <property type="match status" value="2"/>
</dbReference>
<dbReference type="Gene3D" id="2.10.220.10">
    <property type="entry name" value="Hormone Receptor, Insulin-like Growth Factor Receptor 1, Chain A, domain 2"/>
    <property type="match status" value="1"/>
</dbReference>
<sequence length="316" mass="35075">MENTENLNFGGGNTKWEERKLGPYATSETRLVEIIENICDKDGNSKKCHTMVENSEEYMEKWWKDIYAEGEENSQPLYDFLCINNLQVCCQKGKFGPKCKDCSGGSMNPCQGNGDCDGEGTRSGNGTCSCQEGYTGDTCTECVEGFYEVTPSNPKDSVKCKKCHESCESQCWEAGPKGCDECKAGYTQTEADGCVDVNECTENKHECSEDEYCSNSQGSYDCKECPSGCKGCTSFDECTECQEGYLQPEGSTVCADKNECEAEVCTGNNEKCYNTPGSYSCYCEDGYQRIDDECTEIIKNEEEEMIEMTGEINDEL</sequence>
<dbReference type="InterPro" id="IPR001881">
    <property type="entry name" value="EGF-like_Ca-bd_dom"/>
</dbReference>
<evidence type="ECO:0000256" key="5">
    <source>
        <dbReference type="ARBA" id="ARBA00022737"/>
    </source>
</evidence>
<dbReference type="EnsemblMetazoa" id="CapteT152137">
    <property type="protein sequence ID" value="CapteP152137"/>
    <property type="gene ID" value="CapteG152137"/>
</dbReference>
<dbReference type="Pfam" id="PF11938">
    <property type="entry name" value="DUF3456"/>
    <property type="match status" value="1"/>
</dbReference>
<dbReference type="PROSITE" id="PS00022">
    <property type="entry name" value="EGF_1"/>
    <property type="match status" value="1"/>
</dbReference>
<comment type="subcellular location">
    <subcellularLocation>
        <location evidence="1">Endoplasmic reticulum</location>
    </subcellularLocation>
</comment>
<dbReference type="Gene3D" id="2.10.25.10">
    <property type="entry name" value="Laminin"/>
    <property type="match status" value="1"/>
</dbReference>
<dbReference type="AlphaFoldDB" id="R7V6B4"/>
<dbReference type="PANTHER" id="PTHR24039">
    <property type="entry name" value="FIBRILLIN-RELATED"/>
    <property type="match status" value="1"/>
</dbReference>
<gene>
    <name evidence="11" type="ORF">CAPTEDRAFT_152137</name>
</gene>
<feature type="domain" description="EGF-like" evidence="10">
    <location>
        <begin position="100"/>
        <end position="140"/>
    </location>
</feature>
<evidence type="ECO:0000256" key="6">
    <source>
        <dbReference type="ARBA" id="ARBA00022824"/>
    </source>
</evidence>
<evidence type="ECO:0000313" key="12">
    <source>
        <dbReference type="EnsemblMetazoa" id="CapteP152137"/>
    </source>
</evidence>
<dbReference type="GO" id="GO:0005783">
    <property type="term" value="C:endoplasmic reticulum"/>
    <property type="evidence" value="ECO:0007669"/>
    <property type="project" value="UniProtKB-SubCell"/>
</dbReference>
<keyword evidence="8 9" id="KW-1015">Disulfide bond</keyword>
<dbReference type="HOGENOM" id="CLU_038974_1_0_1"/>
<keyword evidence="13" id="KW-1185">Reference proteome</keyword>
<dbReference type="InterPro" id="IPR000152">
    <property type="entry name" value="EGF-type_Asp/Asn_hydroxyl_site"/>
</dbReference>
<protein>
    <recommendedName>
        <fullName evidence="10">EGF-like domain-containing protein</fullName>
    </recommendedName>
</protein>
<dbReference type="InterPro" id="IPR021852">
    <property type="entry name" value="DUF3456"/>
</dbReference>
<dbReference type="CDD" id="cd00055">
    <property type="entry name" value="EGF_Lam"/>
    <property type="match status" value="1"/>
</dbReference>
<dbReference type="InterPro" id="IPR049883">
    <property type="entry name" value="NOTCH1_EGF-like"/>
</dbReference>
<dbReference type="PROSITE" id="PS01248">
    <property type="entry name" value="EGF_LAM_1"/>
    <property type="match status" value="1"/>
</dbReference>
<evidence type="ECO:0000259" key="10">
    <source>
        <dbReference type="PROSITE" id="PS50026"/>
    </source>
</evidence>
<dbReference type="InterPro" id="IPR002049">
    <property type="entry name" value="LE_dom"/>
</dbReference>
<dbReference type="STRING" id="283909.R7V6B4"/>
<organism evidence="11">
    <name type="scientific">Capitella teleta</name>
    <name type="common">Polychaete worm</name>
    <dbReference type="NCBI Taxonomy" id="283909"/>
    <lineage>
        <taxon>Eukaryota</taxon>
        <taxon>Metazoa</taxon>
        <taxon>Spiralia</taxon>
        <taxon>Lophotrochozoa</taxon>
        <taxon>Annelida</taxon>
        <taxon>Polychaeta</taxon>
        <taxon>Sedentaria</taxon>
        <taxon>Scolecida</taxon>
        <taxon>Capitellidae</taxon>
        <taxon>Capitella</taxon>
    </lineage>
</organism>
<evidence type="ECO:0000313" key="13">
    <source>
        <dbReference type="Proteomes" id="UP000014760"/>
    </source>
</evidence>
<dbReference type="InterPro" id="IPR018097">
    <property type="entry name" value="EGF_Ca-bd_CS"/>
</dbReference>
<dbReference type="SMART" id="SM00181">
    <property type="entry name" value="EGF"/>
    <property type="match status" value="2"/>
</dbReference>
<evidence type="ECO:0000256" key="3">
    <source>
        <dbReference type="ARBA" id="ARBA00022536"/>
    </source>
</evidence>
<dbReference type="Pfam" id="PF07645">
    <property type="entry name" value="EGF_CA"/>
    <property type="match status" value="2"/>
</dbReference>
<comment type="caution">
    <text evidence="9">Lacks conserved residue(s) required for the propagation of feature annotation.</text>
</comment>
<keyword evidence="6" id="KW-0256">Endoplasmic reticulum</keyword>
<dbReference type="InterPro" id="IPR000742">
    <property type="entry name" value="EGF"/>
</dbReference>
<evidence type="ECO:0000256" key="2">
    <source>
        <dbReference type="ARBA" id="ARBA00005897"/>
    </source>
</evidence>
<keyword evidence="5" id="KW-0677">Repeat</keyword>
<evidence type="ECO:0000256" key="7">
    <source>
        <dbReference type="ARBA" id="ARBA00022837"/>
    </source>
</evidence>
<keyword evidence="3 9" id="KW-0245">EGF-like domain</keyword>
<dbReference type="SUPFAM" id="SSF57184">
    <property type="entry name" value="Growth factor receptor domain"/>
    <property type="match status" value="1"/>
</dbReference>
<dbReference type="GO" id="GO:0005509">
    <property type="term" value="F:calcium ion binding"/>
    <property type="evidence" value="ECO:0007669"/>
    <property type="project" value="InterPro"/>
</dbReference>
<dbReference type="EMBL" id="AMQN01005574">
    <property type="status" value="NOT_ANNOTATED_CDS"/>
    <property type="molecule type" value="Genomic_DNA"/>
</dbReference>
<dbReference type="SMART" id="SM00179">
    <property type="entry name" value="EGF_CA"/>
    <property type="match status" value="2"/>
</dbReference>
<dbReference type="InterPro" id="IPR009030">
    <property type="entry name" value="Growth_fac_rcpt_cys_sf"/>
</dbReference>